<dbReference type="InterPro" id="IPR036412">
    <property type="entry name" value="HAD-like_sf"/>
</dbReference>
<proteinExistence type="predicted"/>
<keyword evidence="1" id="KW-0378">Hydrolase</keyword>
<dbReference type="CDD" id="cd02603">
    <property type="entry name" value="HAD_sEH-N_like"/>
    <property type="match status" value="1"/>
</dbReference>
<evidence type="ECO:0000313" key="1">
    <source>
        <dbReference type="EMBL" id="KAI1696973.1"/>
    </source>
</evidence>
<dbReference type="AlphaFoldDB" id="A0AAD4MK36"/>
<gene>
    <name evidence="1" type="ORF">DdX_18764</name>
</gene>
<dbReference type="InterPro" id="IPR052898">
    <property type="entry name" value="ACAD10-like"/>
</dbReference>
<dbReference type="PANTHER" id="PTHR47829:SF1">
    <property type="entry name" value="HAD FAMILY PHOSPHATASE"/>
    <property type="match status" value="1"/>
</dbReference>
<dbReference type="EMBL" id="JAKKPZ010000295">
    <property type="protein sequence ID" value="KAI1696973.1"/>
    <property type="molecule type" value="Genomic_DNA"/>
</dbReference>
<dbReference type="SFLD" id="SFLDS00003">
    <property type="entry name" value="Haloacid_Dehalogenase"/>
    <property type="match status" value="1"/>
</dbReference>
<dbReference type="PRINTS" id="PR00413">
    <property type="entry name" value="HADHALOGNASE"/>
</dbReference>
<dbReference type="SUPFAM" id="SSF56784">
    <property type="entry name" value="HAD-like"/>
    <property type="match status" value="1"/>
</dbReference>
<comment type="caution">
    <text evidence="1">The sequence shown here is derived from an EMBL/GenBank/DDBJ whole genome shotgun (WGS) entry which is preliminary data.</text>
</comment>
<dbReference type="InterPro" id="IPR006439">
    <property type="entry name" value="HAD-SF_hydro_IA"/>
</dbReference>
<dbReference type="Gene3D" id="3.40.50.1000">
    <property type="entry name" value="HAD superfamily/HAD-like"/>
    <property type="match status" value="1"/>
</dbReference>
<evidence type="ECO:0000313" key="2">
    <source>
        <dbReference type="Proteomes" id="UP001201812"/>
    </source>
</evidence>
<dbReference type="SFLD" id="SFLDG01129">
    <property type="entry name" value="C1.5:_HAD__Beta-PGM__Phosphata"/>
    <property type="match status" value="1"/>
</dbReference>
<keyword evidence="2" id="KW-1185">Reference proteome</keyword>
<sequence length="256" mass="28765">MTIEVIPCGVSNERRFKAVLFDMGGVLLQYKDPTSYGRLMKRAKEDKALAKDCHDFDVGTKSVEEIWDIVNDVFPGLPRQNLENCRVEDYAYLDLHMQQLIQKLRNAGIKVGLVTNNGFWSKLKNRTLVLSDLSKFDVVLESCRLGIKKPDPQIFELAAKRLGLSPNECIFVDDTEGHCNAARTTGMAAVHVDGCRALPAVEKIEELLGFNVPKLNGFVPSSRVNINGYNKNVTHLNLEPRYGAKISTYVWQSTYV</sequence>
<dbReference type="NCBIfam" id="TIGR01509">
    <property type="entry name" value="HAD-SF-IA-v3"/>
    <property type="match status" value="1"/>
</dbReference>
<dbReference type="GO" id="GO:0016787">
    <property type="term" value="F:hydrolase activity"/>
    <property type="evidence" value="ECO:0007669"/>
    <property type="project" value="UniProtKB-KW"/>
</dbReference>
<dbReference type="InterPro" id="IPR023214">
    <property type="entry name" value="HAD_sf"/>
</dbReference>
<organism evidence="1 2">
    <name type="scientific">Ditylenchus destructor</name>
    <dbReference type="NCBI Taxonomy" id="166010"/>
    <lineage>
        <taxon>Eukaryota</taxon>
        <taxon>Metazoa</taxon>
        <taxon>Ecdysozoa</taxon>
        <taxon>Nematoda</taxon>
        <taxon>Chromadorea</taxon>
        <taxon>Rhabditida</taxon>
        <taxon>Tylenchina</taxon>
        <taxon>Tylenchomorpha</taxon>
        <taxon>Sphaerularioidea</taxon>
        <taxon>Anguinidae</taxon>
        <taxon>Anguininae</taxon>
        <taxon>Ditylenchus</taxon>
    </lineage>
</organism>
<accession>A0AAD4MK36</accession>
<name>A0AAD4MK36_9BILA</name>
<dbReference type="Pfam" id="PF00702">
    <property type="entry name" value="Hydrolase"/>
    <property type="match status" value="1"/>
</dbReference>
<dbReference type="PANTHER" id="PTHR47829">
    <property type="entry name" value="HYDROLASE, PUTATIVE (AFU_ORTHOLOGUE AFUA_1G12880)-RELATED"/>
    <property type="match status" value="1"/>
</dbReference>
<protein>
    <submittedName>
        <fullName evidence="1">Haloacid dehalogenase-like hydrolase domain-containing protein</fullName>
    </submittedName>
</protein>
<dbReference type="Proteomes" id="UP001201812">
    <property type="component" value="Unassembled WGS sequence"/>
</dbReference>
<reference evidence="1" key="1">
    <citation type="submission" date="2022-01" db="EMBL/GenBank/DDBJ databases">
        <title>Genome Sequence Resource for Two Populations of Ditylenchus destructor, the Migratory Endoparasitic Phytonematode.</title>
        <authorList>
            <person name="Zhang H."/>
            <person name="Lin R."/>
            <person name="Xie B."/>
        </authorList>
    </citation>
    <scope>NUCLEOTIDE SEQUENCE</scope>
    <source>
        <strain evidence="1">BazhouSP</strain>
    </source>
</reference>
<dbReference type="NCBIfam" id="TIGR01549">
    <property type="entry name" value="HAD-SF-IA-v1"/>
    <property type="match status" value="1"/>
</dbReference>